<organism evidence="2 3">
    <name type="scientific">Mesonia ostreae</name>
    <dbReference type="NCBI Taxonomy" id="861110"/>
    <lineage>
        <taxon>Bacteria</taxon>
        <taxon>Pseudomonadati</taxon>
        <taxon>Bacteroidota</taxon>
        <taxon>Flavobacteriia</taxon>
        <taxon>Flavobacteriales</taxon>
        <taxon>Flavobacteriaceae</taxon>
        <taxon>Mesonia</taxon>
    </lineage>
</organism>
<keyword evidence="1" id="KW-0732">Signal</keyword>
<name>A0ABU2KGE4_9FLAO</name>
<protein>
    <submittedName>
        <fullName evidence="2">DUF2141 domain-containing protein</fullName>
    </submittedName>
</protein>
<dbReference type="RefSeq" id="WP_311400695.1">
    <property type="nucleotide sequence ID" value="NZ_JAVRBG010000003.1"/>
</dbReference>
<reference evidence="3" key="1">
    <citation type="submission" date="2023-07" db="EMBL/GenBank/DDBJ databases">
        <title>Isolating and identifying novel microbial strains from the Mariana Trench.</title>
        <authorList>
            <person name="Fu H."/>
        </authorList>
    </citation>
    <scope>NUCLEOTIDE SEQUENCE [LARGE SCALE GENOMIC DNA]</scope>
    <source>
        <strain evidence="3">T-y2</strain>
    </source>
</reference>
<evidence type="ECO:0000313" key="3">
    <source>
        <dbReference type="Proteomes" id="UP001182991"/>
    </source>
</evidence>
<feature type="signal peptide" evidence="1">
    <location>
        <begin position="1"/>
        <end position="19"/>
    </location>
</feature>
<comment type="caution">
    <text evidence="2">The sequence shown here is derived from an EMBL/GenBank/DDBJ whole genome shotgun (WGS) entry which is preliminary data.</text>
</comment>
<dbReference type="EMBL" id="JAVRBG010000003">
    <property type="protein sequence ID" value="MDT0293739.1"/>
    <property type="molecule type" value="Genomic_DNA"/>
</dbReference>
<evidence type="ECO:0000256" key="1">
    <source>
        <dbReference type="SAM" id="SignalP"/>
    </source>
</evidence>
<dbReference type="InterPro" id="IPR018673">
    <property type="entry name" value="DUF2141"/>
</dbReference>
<gene>
    <name evidence="2" type="ORF">RLT85_03760</name>
</gene>
<keyword evidence="3" id="KW-1185">Reference proteome</keyword>
<accession>A0ABU2KGE4</accession>
<proteinExistence type="predicted"/>
<sequence>MIYYISLLFVLLFNTPLHSNPELDLEITGIKKDAGFIEVGIYNSEEYFLEEGKSFKTYKIPVKNKKASIRISDLPQGNYAITLYHDENEDGKCNMNFLGIPKEPYAFSNNFKPKFSAPSFEDCVFNLKENLSLDIKLIH</sequence>
<feature type="chain" id="PRO_5046628919" evidence="1">
    <location>
        <begin position="20"/>
        <end position="139"/>
    </location>
</feature>
<evidence type="ECO:0000313" key="2">
    <source>
        <dbReference type="EMBL" id="MDT0293739.1"/>
    </source>
</evidence>
<dbReference type="Pfam" id="PF09912">
    <property type="entry name" value="DUF2141"/>
    <property type="match status" value="1"/>
</dbReference>
<dbReference type="Proteomes" id="UP001182991">
    <property type="component" value="Unassembled WGS sequence"/>
</dbReference>